<comment type="caution">
    <text evidence="1">The sequence shown here is derived from an EMBL/GenBank/DDBJ whole genome shotgun (WGS) entry which is preliminary data.</text>
</comment>
<organism evidence="1 2">
    <name type="scientific">Platanthera guangdongensis</name>
    <dbReference type="NCBI Taxonomy" id="2320717"/>
    <lineage>
        <taxon>Eukaryota</taxon>
        <taxon>Viridiplantae</taxon>
        <taxon>Streptophyta</taxon>
        <taxon>Embryophyta</taxon>
        <taxon>Tracheophyta</taxon>
        <taxon>Spermatophyta</taxon>
        <taxon>Magnoliopsida</taxon>
        <taxon>Liliopsida</taxon>
        <taxon>Asparagales</taxon>
        <taxon>Orchidaceae</taxon>
        <taxon>Orchidoideae</taxon>
        <taxon>Orchideae</taxon>
        <taxon>Orchidinae</taxon>
        <taxon>Platanthera</taxon>
    </lineage>
</organism>
<dbReference type="PANTHER" id="PTHR35757">
    <property type="entry name" value="THERMOSOME SUBUNIT GAMMA"/>
    <property type="match status" value="1"/>
</dbReference>
<dbReference type="PANTHER" id="PTHR35757:SF1">
    <property type="entry name" value="THERMOSOME SUBUNIT GAMMA"/>
    <property type="match status" value="1"/>
</dbReference>
<reference evidence="1 2" key="1">
    <citation type="journal article" date="2022" name="Nat. Plants">
        <title>Genomes of leafy and leafless Platanthera orchids illuminate the evolution of mycoheterotrophy.</title>
        <authorList>
            <person name="Li M.H."/>
            <person name="Liu K.W."/>
            <person name="Li Z."/>
            <person name="Lu H.C."/>
            <person name="Ye Q.L."/>
            <person name="Zhang D."/>
            <person name="Wang J.Y."/>
            <person name="Li Y.F."/>
            <person name="Zhong Z.M."/>
            <person name="Liu X."/>
            <person name="Yu X."/>
            <person name="Liu D.K."/>
            <person name="Tu X.D."/>
            <person name="Liu B."/>
            <person name="Hao Y."/>
            <person name="Liao X.Y."/>
            <person name="Jiang Y.T."/>
            <person name="Sun W.H."/>
            <person name="Chen J."/>
            <person name="Chen Y.Q."/>
            <person name="Ai Y."/>
            <person name="Zhai J.W."/>
            <person name="Wu S.S."/>
            <person name="Zhou Z."/>
            <person name="Hsiao Y.Y."/>
            <person name="Wu W.L."/>
            <person name="Chen Y.Y."/>
            <person name="Lin Y.F."/>
            <person name="Hsu J.L."/>
            <person name="Li C.Y."/>
            <person name="Wang Z.W."/>
            <person name="Zhao X."/>
            <person name="Zhong W.Y."/>
            <person name="Ma X.K."/>
            <person name="Ma L."/>
            <person name="Huang J."/>
            <person name="Chen G.Z."/>
            <person name="Huang M.Z."/>
            <person name="Huang L."/>
            <person name="Peng D.H."/>
            <person name="Luo Y.B."/>
            <person name="Zou S.Q."/>
            <person name="Chen S.P."/>
            <person name="Lan S."/>
            <person name="Tsai W.C."/>
            <person name="Van de Peer Y."/>
            <person name="Liu Z.J."/>
        </authorList>
    </citation>
    <scope>NUCLEOTIDE SEQUENCE [LARGE SCALE GENOMIC DNA]</scope>
    <source>
        <strain evidence="1">Lor288</strain>
    </source>
</reference>
<proteinExistence type="predicted"/>
<evidence type="ECO:0000313" key="2">
    <source>
        <dbReference type="Proteomes" id="UP001412067"/>
    </source>
</evidence>
<protein>
    <submittedName>
        <fullName evidence="1">Uncharacterized protein</fullName>
    </submittedName>
</protein>
<gene>
    <name evidence="1" type="ORF">KSP40_PGU005934</name>
</gene>
<dbReference type="Proteomes" id="UP001412067">
    <property type="component" value="Unassembled WGS sequence"/>
</dbReference>
<keyword evidence="2" id="KW-1185">Reference proteome</keyword>
<dbReference type="EMBL" id="JBBWWR010000007">
    <property type="protein sequence ID" value="KAK8964299.1"/>
    <property type="molecule type" value="Genomic_DNA"/>
</dbReference>
<evidence type="ECO:0000313" key="1">
    <source>
        <dbReference type="EMBL" id="KAK8964299.1"/>
    </source>
</evidence>
<sequence>MVVDDVNGRGVEQFLQTSSISDFMRFKKGEGRVGGWETSGPGELQTAVVSYRKSFLWSLLNPFLQVDLVSTIHIANKSKLSCLAGTGENGTSYLSLNFSFKVLQ</sequence>
<name>A0ABR2MKT5_9ASPA</name>
<accession>A0ABR2MKT5</accession>